<dbReference type="GO" id="GO:0003677">
    <property type="term" value="F:DNA binding"/>
    <property type="evidence" value="ECO:0007669"/>
    <property type="project" value="UniProtKB-KW"/>
</dbReference>
<dbReference type="GO" id="GO:0008270">
    <property type="term" value="F:zinc ion binding"/>
    <property type="evidence" value="ECO:0007669"/>
    <property type="project" value="InterPro"/>
</dbReference>
<evidence type="ECO:0000313" key="8">
    <source>
        <dbReference type="Proteomes" id="UP000184304"/>
    </source>
</evidence>
<feature type="domain" description="Zn(2)-C6 fungal-type" evidence="6">
    <location>
        <begin position="20"/>
        <end position="51"/>
    </location>
</feature>
<dbReference type="CDD" id="cd12148">
    <property type="entry name" value="fungal_TF_MHR"/>
    <property type="match status" value="1"/>
</dbReference>
<keyword evidence="2" id="KW-0805">Transcription regulation</keyword>
<evidence type="ECO:0000259" key="6">
    <source>
        <dbReference type="PROSITE" id="PS50048"/>
    </source>
</evidence>
<accession>A0A1L9MTS5</accession>
<evidence type="ECO:0000256" key="1">
    <source>
        <dbReference type="ARBA" id="ARBA00022723"/>
    </source>
</evidence>
<dbReference type="InterPro" id="IPR036864">
    <property type="entry name" value="Zn2-C6_fun-type_DNA-bd_sf"/>
</dbReference>
<dbReference type="Pfam" id="PF00172">
    <property type="entry name" value="Zn_clus"/>
    <property type="match status" value="1"/>
</dbReference>
<dbReference type="PANTHER" id="PTHR47424">
    <property type="entry name" value="REGULATORY PROTEIN GAL4"/>
    <property type="match status" value="1"/>
</dbReference>
<keyword evidence="5" id="KW-0539">Nucleus</keyword>
<gene>
    <name evidence="7" type="ORF">ASPTUDRAFT_154753</name>
</gene>
<name>A0A1L9MTS5_ASPTC</name>
<evidence type="ECO:0000256" key="3">
    <source>
        <dbReference type="ARBA" id="ARBA00023125"/>
    </source>
</evidence>
<keyword evidence="3" id="KW-0238">DNA-binding</keyword>
<keyword evidence="8" id="KW-1185">Reference proteome</keyword>
<dbReference type="GO" id="GO:0000981">
    <property type="term" value="F:DNA-binding transcription factor activity, RNA polymerase II-specific"/>
    <property type="evidence" value="ECO:0007669"/>
    <property type="project" value="InterPro"/>
</dbReference>
<organism evidence="7 8">
    <name type="scientific">Aspergillus tubingensis (strain CBS 134.48)</name>
    <dbReference type="NCBI Taxonomy" id="767770"/>
    <lineage>
        <taxon>Eukaryota</taxon>
        <taxon>Fungi</taxon>
        <taxon>Dikarya</taxon>
        <taxon>Ascomycota</taxon>
        <taxon>Pezizomycotina</taxon>
        <taxon>Eurotiomycetes</taxon>
        <taxon>Eurotiomycetidae</taxon>
        <taxon>Eurotiales</taxon>
        <taxon>Aspergillaceae</taxon>
        <taxon>Aspergillus</taxon>
        <taxon>Aspergillus subgen. Circumdati</taxon>
    </lineage>
</organism>
<evidence type="ECO:0000256" key="5">
    <source>
        <dbReference type="ARBA" id="ARBA00023242"/>
    </source>
</evidence>
<dbReference type="PROSITE" id="PS00463">
    <property type="entry name" value="ZN2_CY6_FUNGAL_1"/>
    <property type="match status" value="1"/>
</dbReference>
<dbReference type="VEuPathDB" id="FungiDB:ASPTUDRAFT_154753"/>
<dbReference type="GO" id="GO:0009893">
    <property type="term" value="P:positive regulation of metabolic process"/>
    <property type="evidence" value="ECO:0007669"/>
    <property type="project" value="UniProtKB-ARBA"/>
</dbReference>
<dbReference type="SUPFAM" id="SSF57701">
    <property type="entry name" value="Zn2/Cys6 DNA-binding domain"/>
    <property type="match status" value="1"/>
</dbReference>
<dbReference type="SMART" id="SM00066">
    <property type="entry name" value="GAL4"/>
    <property type="match status" value="1"/>
</dbReference>
<dbReference type="PROSITE" id="PS50048">
    <property type="entry name" value="ZN2_CY6_FUNGAL_2"/>
    <property type="match status" value="1"/>
</dbReference>
<dbReference type="CDD" id="cd00067">
    <property type="entry name" value="GAL4"/>
    <property type="match status" value="1"/>
</dbReference>
<proteinExistence type="predicted"/>
<sequence length="655" mass="74571">MNLPPRRAPSPNVLRRSAIACDRCRRRKQKCLGRPPSSCFACRKSGKECVYTESEKRVSVPESYLLRLERQARAANFQSCDALPSPAGTVSTEIEWTFAGSDNWILCQSGQYHYIGNSSSTYVANKLNPTTNPLAWHSYSHYEDTSWVRRVVLSEMPQLPPIDFAKRLYQAQYAYIGTIFAFMDDKRFYERLEHVYSSPPNLEDREDCLIFCQVLLVLAFGQKYSVNQWIGNDGPPGFYYFKHALPFLPHVHEDGSVLFVEVLSYVAYYMQTMNRRHSAYFYIGLAQRMAISLGLHQETLDTETSEYECERRRRLWWSTYSLERLLCVTSGHPVSVNDDDIDLLEPRPLDGEDPCRSIVLRSYTRLSRILGRIGHDVYRKKRQSGITLLAAAHSIMKSLSEWFQQLPEEARIEPDNLDKCVRRELVSTYLYYYQCINMTARPLLLYAVQRQMVLNIGNVQNETAVRWEDGLSSDIVDIIDAAISAARSSVAILKAASTLNLVATYGFIDGEQAFSAALLLVMVNIAFPYTEVNASAMDMALLILQDMAEKGNKYMRACHDLLTKIRSAFKPPVAPACNEETDREEVQRQPAWMGIVGTPGEQQQQDDLFPGGNADHLEVWADVIDSIGIDMDRQWIGTTLMRDNIFNVGSHNVPP</sequence>
<dbReference type="Proteomes" id="UP000184304">
    <property type="component" value="Unassembled WGS sequence"/>
</dbReference>
<dbReference type="GO" id="GO:0006351">
    <property type="term" value="P:DNA-templated transcription"/>
    <property type="evidence" value="ECO:0007669"/>
    <property type="project" value="InterPro"/>
</dbReference>
<dbReference type="InterPro" id="IPR001138">
    <property type="entry name" value="Zn2Cys6_DnaBD"/>
</dbReference>
<evidence type="ECO:0000256" key="4">
    <source>
        <dbReference type="ARBA" id="ARBA00023163"/>
    </source>
</evidence>
<evidence type="ECO:0000256" key="2">
    <source>
        <dbReference type="ARBA" id="ARBA00023015"/>
    </source>
</evidence>
<keyword evidence="4" id="KW-0804">Transcription</keyword>
<evidence type="ECO:0000313" key="7">
    <source>
        <dbReference type="EMBL" id="OJI80443.1"/>
    </source>
</evidence>
<dbReference type="InterPro" id="IPR051127">
    <property type="entry name" value="Fungal_SecMet_Regulators"/>
</dbReference>
<dbReference type="Gene3D" id="4.10.240.10">
    <property type="entry name" value="Zn(2)-C6 fungal-type DNA-binding domain"/>
    <property type="match status" value="1"/>
</dbReference>
<dbReference type="EMBL" id="KV878207">
    <property type="protein sequence ID" value="OJI80443.1"/>
    <property type="molecule type" value="Genomic_DNA"/>
</dbReference>
<keyword evidence="1" id="KW-0479">Metal-binding</keyword>
<protein>
    <recommendedName>
        <fullName evidence="6">Zn(2)-C6 fungal-type domain-containing protein</fullName>
    </recommendedName>
</protein>
<reference evidence="8" key="1">
    <citation type="journal article" date="2017" name="Genome Biol.">
        <title>Comparative genomics reveals high biological diversity and specific adaptations in the industrially and medically important fungal genus Aspergillus.</title>
        <authorList>
            <person name="de Vries R.P."/>
            <person name="Riley R."/>
            <person name="Wiebenga A."/>
            <person name="Aguilar-Osorio G."/>
            <person name="Amillis S."/>
            <person name="Uchima C.A."/>
            <person name="Anderluh G."/>
            <person name="Asadollahi M."/>
            <person name="Askin M."/>
            <person name="Barry K."/>
            <person name="Battaglia E."/>
            <person name="Bayram O."/>
            <person name="Benocci T."/>
            <person name="Braus-Stromeyer S.A."/>
            <person name="Caldana C."/>
            <person name="Canovas D."/>
            <person name="Cerqueira G.C."/>
            <person name="Chen F."/>
            <person name="Chen W."/>
            <person name="Choi C."/>
            <person name="Clum A."/>
            <person name="Dos Santos R.A."/>
            <person name="Damasio A.R."/>
            <person name="Diallinas G."/>
            <person name="Emri T."/>
            <person name="Fekete E."/>
            <person name="Flipphi M."/>
            <person name="Freyberg S."/>
            <person name="Gallo A."/>
            <person name="Gournas C."/>
            <person name="Habgood R."/>
            <person name="Hainaut M."/>
            <person name="Harispe M.L."/>
            <person name="Henrissat B."/>
            <person name="Hilden K.S."/>
            <person name="Hope R."/>
            <person name="Hossain A."/>
            <person name="Karabika E."/>
            <person name="Karaffa L."/>
            <person name="Karanyi Z."/>
            <person name="Krasevec N."/>
            <person name="Kuo A."/>
            <person name="Kusch H."/>
            <person name="LaButti K."/>
            <person name="Lagendijk E.L."/>
            <person name="Lapidus A."/>
            <person name="Levasseur A."/>
            <person name="Lindquist E."/>
            <person name="Lipzen A."/>
            <person name="Logrieco A.F."/>
            <person name="MacCabe A."/>
            <person name="Maekelae M.R."/>
            <person name="Malavazi I."/>
            <person name="Melin P."/>
            <person name="Meyer V."/>
            <person name="Mielnichuk N."/>
            <person name="Miskei M."/>
            <person name="Molnar A.P."/>
            <person name="Mule G."/>
            <person name="Ngan C.Y."/>
            <person name="Orejas M."/>
            <person name="Orosz E."/>
            <person name="Ouedraogo J.P."/>
            <person name="Overkamp K.M."/>
            <person name="Park H.-S."/>
            <person name="Perrone G."/>
            <person name="Piumi F."/>
            <person name="Punt P.J."/>
            <person name="Ram A.F."/>
            <person name="Ramon A."/>
            <person name="Rauscher S."/>
            <person name="Record E."/>
            <person name="Riano-Pachon D.M."/>
            <person name="Robert V."/>
            <person name="Roehrig J."/>
            <person name="Ruller R."/>
            <person name="Salamov A."/>
            <person name="Salih N.S."/>
            <person name="Samson R.A."/>
            <person name="Sandor E."/>
            <person name="Sanguinetti M."/>
            <person name="Schuetze T."/>
            <person name="Sepcic K."/>
            <person name="Shelest E."/>
            <person name="Sherlock G."/>
            <person name="Sophianopoulou V."/>
            <person name="Squina F.M."/>
            <person name="Sun H."/>
            <person name="Susca A."/>
            <person name="Todd R.B."/>
            <person name="Tsang A."/>
            <person name="Unkles S.E."/>
            <person name="van de Wiele N."/>
            <person name="van Rossen-Uffink D."/>
            <person name="Oliveira J.V."/>
            <person name="Vesth T.C."/>
            <person name="Visser J."/>
            <person name="Yu J.-H."/>
            <person name="Zhou M."/>
            <person name="Andersen M.R."/>
            <person name="Archer D.B."/>
            <person name="Baker S.E."/>
            <person name="Benoit I."/>
            <person name="Brakhage A.A."/>
            <person name="Braus G.H."/>
            <person name="Fischer R."/>
            <person name="Frisvad J.C."/>
            <person name="Goldman G.H."/>
            <person name="Houbraken J."/>
            <person name="Oakley B."/>
            <person name="Pocsi I."/>
            <person name="Scazzocchio C."/>
            <person name="Seiboth B."/>
            <person name="vanKuyk P.A."/>
            <person name="Wortman J."/>
            <person name="Dyer P.S."/>
            <person name="Grigoriev I.V."/>
        </authorList>
    </citation>
    <scope>NUCLEOTIDE SEQUENCE [LARGE SCALE GENOMIC DNA]</scope>
    <source>
        <strain evidence="8">CBS 134.48</strain>
    </source>
</reference>
<dbReference type="OrthoDB" id="3266505at2759"/>
<dbReference type="OMA" id="HYYHCIN"/>
<dbReference type="SMART" id="SM00906">
    <property type="entry name" value="Fungal_trans"/>
    <property type="match status" value="1"/>
</dbReference>
<dbReference type="STRING" id="767770.A0A1L9MTS5"/>
<dbReference type="InterPro" id="IPR007219">
    <property type="entry name" value="XnlR_reg_dom"/>
</dbReference>
<dbReference type="PANTHER" id="PTHR47424:SF6">
    <property type="entry name" value="PROLINE UTILIZATION TRANS-ACTIVATOR"/>
    <property type="match status" value="1"/>
</dbReference>
<dbReference type="Pfam" id="PF04082">
    <property type="entry name" value="Fungal_trans"/>
    <property type="match status" value="1"/>
</dbReference>
<dbReference type="AlphaFoldDB" id="A0A1L9MTS5"/>